<dbReference type="PANTHER" id="PTHR28152:SF1">
    <property type="entry name" value="HYDROXYACYL-THIOESTER DEHYDRATASE TYPE 2, MITOCHONDRIAL"/>
    <property type="match status" value="1"/>
</dbReference>
<sequence length="158" mass="16813">MTAPGPEREREHVRVADLRPGDRLPVLTVTPGPEQLFFFSAAVYNGHRIHYDRGWAVDVEGHPGVLVQGALQTAWLARVVTDWAGPSARLVRFGSRNRGSAVAGETLTFSGAVTAVHHDGDRVVVDLELTGANAAGEVLMPGEATVSFPAAGTPRDQP</sequence>
<proteinExistence type="predicted"/>
<dbReference type="Gene3D" id="3.10.129.10">
    <property type="entry name" value="Hotdog Thioesterase"/>
    <property type="match status" value="1"/>
</dbReference>
<dbReference type="EMBL" id="JBITLV010000009">
    <property type="protein sequence ID" value="MFI7589714.1"/>
    <property type="molecule type" value="Genomic_DNA"/>
</dbReference>
<evidence type="ECO:0000313" key="2">
    <source>
        <dbReference type="Proteomes" id="UP001612915"/>
    </source>
</evidence>
<dbReference type="Proteomes" id="UP001612915">
    <property type="component" value="Unassembled WGS sequence"/>
</dbReference>
<accession>A0ABW8ATK2</accession>
<reference evidence="1 2" key="1">
    <citation type="submission" date="2024-10" db="EMBL/GenBank/DDBJ databases">
        <title>The Natural Products Discovery Center: Release of the First 8490 Sequenced Strains for Exploring Actinobacteria Biosynthetic Diversity.</title>
        <authorList>
            <person name="Kalkreuter E."/>
            <person name="Kautsar S.A."/>
            <person name="Yang D."/>
            <person name="Bader C.D."/>
            <person name="Teijaro C.N."/>
            <person name="Fluegel L."/>
            <person name="Davis C.M."/>
            <person name="Simpson J.R."/>
            <person name="Lauterbach L."/>
            <person name="Steele A.D."/>
            <person name="Gui C."/>
            <person name="Meng S."/>
            <person name="Li G."/>
            <person name="Viehrig K."/>
            <person name="Ye F."/>
            <person name="Su P."/>
            <person name="Kiefer A.F."/>
            <person name="Nichols A."/>
            <person name="Cepeda A.J."/>
            <person name="Yan W."/>
            <person name="Fan B."/>
            <person name="Jiang Y."/>
            <person name="Adhikari A."/>
            <person name="Zheng C.-J."/>
            <person name="Schuster L."/>
            <person name="Cowan T.M."/>
            <person name="Smanski M.J."/>
            <person name="Chevrette M.G."/>
            <person name="De Carvalho L.P.S."/>
            <person name="Shen B."/>
        </authorList>
    </citation>
    <scope>NUCLEOTIDE SEQUENCE [LARGE SCALE GENOMIC DNA]</scope>
    <source>
        <strain evidence="1 2">NPDC049639</strain>
    </source>
</reference>
<keyword evidence="2" id="KW-1185">Reference proteome</keyword>
<dbReference type="RefSeq" id="WP_398284318.1">
    <property type="nucleotide sequence ID" value="NZ_JBITLV010000009.1"/>
</dbReference>
<dbReference type="PANTHER" id="PTHR28152">
    <property type="entry name" value="HYDROXYACYL-THIOESTER DEHYDRATASE TYPE 2, MITOCHONDRIAL"/>
    <property type="match status" value="1"/>
</dbReference>
<dbReference type="SUPFAM" id="SSF54637">
    <property type="entry name" value="Thioesterase/thiol ester dehydrase-isomerase"/>
    <property type="match status" value="1"/>
</dbReference>
<name>A0ABW8ATK2_9ACTN</name>
<dbReference type="InterPro" id="IPR029069">
    <property type="entry name" value="HotDog_dom_sf"/>
</dbReference>
<gene>
    <name evidence="1" type="ORF">ACIB24_21815</name>
</gene>
<organism evidence="1 2">
    <name type="scientific">Spongisporangium articulatum</name>
    <dbReference type="NCBI Taxonomy" id="3362603"/>
    <lineage>
        <taxon>Bacteria</taxon>
        <taxon>Bacillati</taxon>
        <taxon>Actinomycetota</taxon>
        <taxon>Actinomycetes</taxon>
        <taxon>Kineosporiales</taxon>
        <taxon>Kineosporiaceae</taxon>
        <taxon>Spongisporangium</taxon>
    </lineage>
</organism>
<dbReference type="InterPro" id="IPR052741">
    <property type="entry name" value="Mitochondrial_HTD2"/>
</dbReference>
<comment type="caution">
    <text evidence="1">The sequence shown here is derived from an EMBL/GenBank/DDBJ whole genome shotgun (WGS) entry which is preliminary data.</text>
</comment>
<evidence type="ECO:0000313" key="1">
    <source>
        <dbReference type="EMBL" id="MFI7589714.1"/>
    </source>
</evidence>
<protein>
    <submittedName>
        <fullName evidence="1">Acyl dehydratase</fullName>
    </submittedName>
</protein>